<dbReference type="InterPro" id="IPR014001">
    <property type="entry name" value="Helicase_ATP-bd"/>
</dbReference>
<dbReference type="Proteomes" id="UP000635565">
    <property type="component" value="Unassembled WGS sequence"/>
</dbReference>
<dbReference type="InterPro" id="IPR049730">
    <property type="entry name" value="SNF2/RAD54-like_C"/>
</dbReference>
<dbReference type="PROSITE" id="PS51194">
    <property type="entry name" value="HELICASE_CTER"/>
    <property type="match status" value="1"/>
</dbReference>
<dbReference type="PROSITE" id="PS51192">
    <property type="entry name" value="HELICASE_ATP_BIND_1"/>
    <property type="match status" value="1"/>
</dbReference>
<dbReference type="InterPro" id="IPR038718">
    <property type="entry name" value="SNF2-like_sf"/>
</dbReference>
<protein>
    <submittedName>
        <fullName evidence="8">RNA helicase</fullName>
    </submittedName>
</protein>
<evidence type="ECO:0000256" key="4">
    <source>
        <dbReference type="ARBA" id="ARBA00022840"/>
    </source>
</evidence>
<keyword evidence="9" id="KW-1185">Reference proteome</keyword>
<dbReference type="InterPro" id="IPR024975">
    <property type="entry name" value="NOV_C"/>
</dbReference>
<dbReference type="Gene3D" id="3.40.50.10810">
    <property type="entry name" value="Tandem AAA-ATPase domain"/>
    <property type="match status" value="1"/>
</dbReference>
<comment type="caution">
    <text evidence="8">The sequence shown here is derived from an EMBL/GenBank/DDBJ whole genome shotgun (WGS) entry which is preliminary data.</text>
</comment>
<feature type="domain" description="Helicase ATP-binding" evidence="6">
    <location>
        <begin position="115"/>
        <end position="287"/>
    </location>
</feature>
<feature type="coiled-coil region" evidence="5">
    <location>
        <begin position="981"/>
        <end position="1008"/>
    </location>
</feature>
<evidence type="ECO:0000256" key="2">
    <source>
        <dbReference type="ARBA" id="ARBA00022801"/>
    </source>
</evidence>
<gene>
    <name evidence="8" type="ORF">KSZ_60330</name>
</gene>
<dbReference type="InterPro" id="IPR001650">
    <property type="entry name" value="Helicase_C-like"/>
</dbReference>
<dbReference type="InterPro" id="IPR027417">
    <property type="entry name" value="P-loop_NTPase"/>
</dbReference>
<evidence type="ECO:0000256" key="5">
    <source>
        <dbReference type="SAM" id="Coils"/>
    </source>
</evidence>
<dbReference type="SMART" id="SM00487">
    <property type="entry name" value="DEXDc"/>
    <property type="match status" value="1"/>
</dbReference>
<dbReference type="PANTHER" id="PTHR45766:SF6">
    <property type="entry name" value="SWI_SNF-RELATED MATRIX-ASSOCIATED ACTIN-DEPENDENT REGULATOR OF CHROMATIN SUBFAMILY A-LIKE PROTEIN 1"/>
    <property type="match status" value="1"/>
</dbReference>
<keyword evidence="5" id="KW-0175">Coiled coil</keyword>
<accession>A0ABQ3VQ92</accession>
<dbReference type="Pfam" id="PF00176">
    <property type="entry name" value="SNF2-rel_dom"/>
    <property type="match status" value="1"/>
</dbReference>
<proteinExistence type="predicted"/>
<name>A0ABQ3VQ92_9CHLR</name>
<dbReference type="CDD" id="cd18011">
    <property type="entry name" value="DEXDc_RapA"/>
    <property type="match status" value="1"/>
</dbReference>
<dbReference type="EMBL" id="BNJJ01000021">
    <property type="protein sequence ID" value="GHO88027.1"/>
    <property type="molecule type" value="Genomic_DNA"/>
</dbReference>
<organism evidence="8 9">
    <name type="scientific">Dictyobacter formicarum</name>
    <dbReference type="NCBI Taxonomy" id="2778368"/>
    <lineage>
        <taxon>Bacteria</taxon>
        <taxon>Bacillati</taxon>
        <taxon>Chloroflexota</taxon>
        <taxon>Ktedonobacteria</taxon>
        <taxon>Ktedonobacterales</taxon>
        <taxon>Dictyobacteraceae</taxon>
        <taxon>Dictyobacter</taxon>
    </lineage>
</organism>
<feature type="domain" description="Helicase C-terminal" evidence="7">
    <location>
        <begin position="500"/>
        <end position="649"/>
    </location>
</feature>
<dbReference type="RefSeq" id="WP_201365553.1">
    <property type="nucleotide sequence ID" value="NZ_BNJJ01000021.1"/>
</dbReference>
<dbReference type="InterPro" id="IPR000330">
    <property type="entry name" value="SNF2_N"/>
</dbReference>
<dbReference type="Pfam" id="PF13020">
    <property type="entry name" value="NOV_C"/>
    <property type="match status" value="1"/>
</dbReference>
<evidence type="ECO:0000259" key="6">
    <source>
        <dbReference type="PROSITE" id="PS51192"/>
    </source>
</evidence>
<evidence type="ECO:0000313" key="9">
    <source>
        <dbReference type="Proteomes" id="UP000635565"/>
    </source>
</evidence>
<evidence type="ECO:0000313" key="8">
    <source>
        <dbReference type="EMBL" id="GHO88027.1"/>
    </source>
</evidence>
<dbReference type="PANTHER" id="PTHR45766">
    <property type="entry name" value="DNA ANNEALING HELICASE AND ENDONUCLEASE ZRANB3 FAMILY MEMBER"/>
    <property type="match status" value="1"/>
</dbReference>
<sequence>MLLHEIRAGMLIKGLLPGKIVTIINVVFHGSIGAEVAYKDASGQLGSELIYAESAQALEVVSDQLPWSFDADGTLFRLVSEAYRIHLAYLFDPLLAVHTSLIDPLPHQITAVYEAMLRKQPLRYLLADDPGAGKTIMTGLLIKELMIRGDLHRCLIVAPGNLVEQWQDELCDKFHLVFDTLTNDRIEASSTGNVFTDIPLCIARLDKLSRDERVQHILQQTEWDLVVVDEAHKMSATFFGGEIKYTKRYQLGQLLGKIARHFVLLTATPHNGKEEDFQLFLRLLDEDRFEGRFRTGVHKVDVSDLMRHLVKEQLYKFDATPLFPERLAYTLNYQLSDIEEELYQEVTDYVRREFNRADALGNNGRKGTVGFALTTLQRRLASSPEAIYQSLRRRRERLEQRLREERQSKHDDHANIAFAHNLPLLTEEELDDLDDMPVAELEATEDSVVDQASAARTIAELQAEINILKRLESLALRVRRSGLDRKWEELASLLQNNAEMFDAQHHRLKLVIFTEHRDTLNYLTERISTMLGHEGAVVTIHGGMKREERSRVQQAFTQDKDVSVLIATDAAGEGINLQRAHLMVNYDLPWNPNRLEQRFGRIHRIGQTEVCHLWNLVAAQTREGEVFQTLLNKLEEEREALGGQIFDVLGKVLFDQRPLRDLMVEAIRYGDRPDVRARLHQAVDNALDRQHLQTLLEEEALAREVMDVARVHQIRAEMERAAARRLQPHFINSFFIDALKRLGGKYYKRENQRYEITYVPQVLRNSRLLNERRATILRHYERVVFEKELIHVPGKPHASLIAPGHPLLDATIDVVLQQYQDLLKQGTVLVDQKDMGETTRVLFYLEHTIQDARIDANGQRHPVSRQLQFVELNERGEITPAGYAPFLDYRPPKDEEREFITQLRQASWLNSSLEEQARTYAIGHLVPRHLEEVKERREEQIDKTEAAVRERLVKEISYWSNRSVELRLKEAAGKTNTHLNSQKARQTAEELSNRLEKRLQELQQERRLSPLPPNVIGGLLVVPLGLLNTLRGLQPEEQELLHAHETERVEQLAMQAVMDAERRLGYISRDVSADKCGYDIESSIPNSGRLRFIEVKGRAKGATTVTITRNEIMTGLNKPEDFILAVVIVDGEQTTSYYITRPFHSEPDFNATSVNYDLSGLLNKGVIPE</sequence>
<keyword evidence="2" id="KW-0378">Hydrolase</keyword>
<dbReference type="SUPFAM" id="SSF52540">
    <property type="entry name" value="P-loop containing nucleoside triphosphate hydrolases"/>
    <property type="match status" value="2"/>
</dbReference>
<reference evidence="8 9" key="1">
    <citation type="journal article" date="2021" name="Int. J. Syst. Evol. Microbiol.">
        <title>Reticulibacter mediterranei gen. nov., sp. nov., within the new family Reticulibacteraceae fam. nov., and Ktedonospora formicarum gen. nov., sp. nov., Ktedonobacter robiniae sp. nov., Dictyobacter formicarum sp. nov. and Dictyobacter arantiisoli sp. nov., belonging to the class Ktedonobacteria.</title>
        <authorList>
            <person name="Yabe S."/>
            <person name="Zheng Y."/>
            <person name="Wang C.M."/>
            <person name="Sakai Y."/>
            <person name="Abe K."/>
            <person name="Yokota A."/>
            <person name="Donadio S."/>
            <person name="Cavaletti L."/>
            <person name="Monciardini P."/>
        </authorList>
    </citation>
    <scope>NUCLEOTIDE SEQUENCE [LARGE SCALE GENOMIC DNA]</scope>
    <source>
        <strain evidence="8 9">SOSP1-9</strain>
    </source>
</reference>
<dbReference type="GO" id="GO:0004386">
    <property type="term" value="F:helicase activity"/>
    <property type="evidence" value="ECO:0007669"/>
    <property type="project" value="UniProtKB-KW"/>
</dbReference>
<dbReference type="InterPro" id="IPR057342">
    <property type="entry name" value="DEXDc_RapA"/>
</dbReference>
<dbReference type="SMART" id="SM00490">
    <property type="entry name" value="HELICc"/>
    <property type="match status" value="1"/>
</dbReference>
<keyword evidence="4" id="KW-0067">ATP-binding</keyword>
<evidence type="ECO:0000259" key="7">
    <source>
        <dbReference type="PROSITE" id="PS51194"/>
    </source>
</evidence>
<keyword evidence="3 8" id="KW-0347">Helicase</keyword>
<dbReference type="Gene3D" id="3.40.50.300">
    <property type="entry name" value="P-loop containing nucleotide triphosphate hydrolases"/>
    <property type="match status" value="1"/>
</dbReference>
<keyword evidence="1" id="KW-0547">Nucleotide-binding</keyword>
<dbReference type="CDD" id="cd18793">
    <property type="entry name" value="SF2_C_SNF"/>
    <property type="match status" value="1"/>
</dbReference>
<evidence type="ECO:0000256" key="1">
    <source>
        <dbReference type="ARBA" id="ARBA00022741"/>
    </source>
</evidence>
<dbReference type="Pfam" id="PF00271">
    <property type="entry name" value="Helicase_C"/>
    <property type="match status" value="1"/>
</dbReference>
<evidence type="ECO:0000256" key="3">
    <source>
        <dbReference type="ARBA" id="ARBA00022806"/>
    </source>
</evidence>